<evidence type="ECO:0000313" key="11">
    <source>
        <dbReference type="Proteomes" id="UP000241769"/>
    </source>
</evidence>
<dbReference type="FunFam" id="3.90.420.10:FF:000002">
    <property type="entry name" value="sulfite oxidase, mitochondrial"/>
    <property type="match status" value="1"/>
</dbReference>
<dbReference type="Pfam" id="PF03404">
    <property type="entry name" value="Mo-co_dimer"/>
    <property type="match status" value="1"/>
</dbReference>
<gene>
    <name evidence="10" type="ORF">PROFUN_03316</name>
</gene>
<proteinExistence type="predicted"/>
<dbReference type="FunCoup" id="A0A2P6NWR2">
    <property type="interactions" value="580"/>
</dbReference>
<dbReference type="STRING" id="1890364.A0A2P6NWR2"/>
<dbReference type="GO" id="GO:0020037">
    <property type="term" value="F:heme binding"/>
    <property type="evidence" value="ECO:0007669"/>
    <property type="project" value="TreeGrafter"/>
</dbReference>
<evidence type="ECO:0000256" key="3">
    <source>
        <dbReference type="ARBA" id="ARBA00022617"/>
    </source>
</evidence>
<dbReference type="GO" id="GO:0008482">
    <property type="term" value="F:sulfite oxidase activity"/>
    <property type="evidence" value="ECO:0007669"/>
    <property type="project" value="TreeGrafter"/>
</dbReference>
<dbReference type="InterPro" id="IPR000572">
    <property type="entry name" value="OxRdtase_Mopterin-bd_dom"/>
</dbReference>
<dbReference type="OrthoDB" id="10051395at2759"/>
<name>A0A2P6NWR2_9EUKA</name>
<organism evidence="10 11">
    <name type="scientific">Planoprotostelium fungivorum</name>
    <dbReference type="NCBI Taxonomy" id="1890364"/>
    <lineage>
        <taxon>Eukaryota</taxon>
        <taxon>Amoebozoa</taxon>
        <taxon>Evosea</taxon>
        <taxon>Variosea</taxon>
        <taxon>Cavosteliida</taxon>
        <taxon>Cavosteliaceae</taxon>
        <taxon>Planoprotostelium</taxon>
    </lineage>
</organism>
<dbReference type="PRINTS" id="PR00407">
    <property type="entry name" value="EUMOPTERIN"/>
</dbReference>
<feature type="region of interest" description="Disordered" evidence="7">
    <location>
        <begin position="1"/>
        <end position="107"/>
    </location>
</feature>
<evidence type="ECO:0008006" key="12">
    <source>
        <dbReference type="Google" id="ProtNLM"/>
    </source>
</evidence>
<evidence type="ECO:0000256" key="6">
    <source>
        <dbReference type="ARBA" id="ARBA00023004"/>
    </source>
</evidence>
<keyword evidence="11" id="KW-1185">Reference proteome</keyword>
<keyword evidence="4" id="KW-0479">Metal-binding</keyword>
<dbReference type="Proteomes" id="UP000241769">
    <property type="component" value="Unassembled WGS sequence"/>
</dbReference>
<evidence type="ECO:0000313" key="10">
    <source>
        <dbReference type="EMBL" id="PRP88402.1"/>
    </source>
</evidence>
<evidence type="ECO:0000256" key="2">
    <source>
        <dbReference type="ARBA" id="ARBA00022505"/>
    </source>
</evidence>
<dbReference type="InterPro" id="IPR005066">
    <property type="entry name" value="MoCF_OxRdtse_dimer"/>
</dbReference>
<feature type="compositionally biased region" description="Acidic residues" evidence="7">
    <location>
        <begin position="16"/>
        <end position="27"/>
    </location>
</feature>
<dbReference type="Gene3D" id="2.60.40.650">
    <property type="match status" value="1"/>
</dbReference>
<dbReference type="Gene3D" id="3.90.420.10">
    <property type="entry name" value="Oxidoreductase, molybdopterin-binding domain"/>
    <property type="match status" value="1"/>
</dbReference>
<dbReference type="PANTHER" id="PTHR19372">
    <property type="entry name" value="SULFITE REDUCTASE"/>
    <property type="match status" value="1"/>
</dbReference>
<dbReference type="PROSITE" id="PS00559">
    <property type="entry name" value="MOLYBDOPTERIN_EUK"/>
    <property type="match status" value="1"/>
</dbReference>
<dbReference type="InterPro" id="IPR008335">
    <property type="entry name" value="Mopterin_OxRdtase_euk"/>
</dbReference>
<feature type="domain" description="Oxidoreductase molybdopterin-binding" evidence="8">
    <location>
        <begin position="190"/>
        <end position="366"/>
    </location>
</feature>
<dbReference type="InterPro" id="IPR014756">
    <property type="entry name" value="Ig_E-set"/>
</dbReference>
<reference evidence="10 11" key="1">
    <citation type="journal article" date="2018" name="Genome Biol. Evol.">
        <title>Multiple Roots of Fruiting Body Formation in Amoebozoa.</title>
        <authorList>
            <person name="Hillmann F."/>
            <person name="Forbes G."/>
            <person name="Novohradska S."/>
            <person name="Ferling I."/>
            <person name="Riege K."/>
            <person name="Groth M."/>
            <person name="Westermann M."/>
            <person name="Marz M."/>
            <person name="Spaller T."/>
            <person name="Winckler T."/>
            <person name="Schaap P."/>
            <person name="Glockner G."/>
        </authorList>
    </citation>
    <scope>NUCLEOTIDE SEQUENCE [LARGE SCALE GENOMIC DNA]</scope>
    <source>
        <strain evidence="10 11">Jena</strain>
    </source>
</reference>
<evidence type="ECO:0000259" key="8">
    <source>
        <dbReference type="Pfam" id="PF00174"/>
    </source>
</evidence>
<accession>A0A2P6NWR2</accession>
<keyword evidence="2" id="KW-0500">Molybdenum</keyword>
<protein>
    <recommendedName>
        <fullName evidence="12">Sulfite oxidase</fullName>
    </recommendedName>
</protein>
<dbReference type="GO" id="GO:0006790">
    <property type="term" value="P:sulfur compound metabolic process"/>
    <property type="evidence" value="ECO:0007669"/>
    <property type="project" value="TreeGrafter"/>
</dbReference>
<dbReference type="InParanoid" id="A0A2P6NWR2"/>
<comment type="caution">
    <text evidence="10">The sequence shown here is derived from an EMBL/GenBank/DDBJ whole genome shotgun (WGS) entry which is preliminary data.</text>
</comment>
<dbReference type="PANTHER" id="PTHR19372:SF7">
    <property type="entry name" value="SULFITE OXIDASE, MITOCHONDRIAL"/>
    <property type="match status" value="1"/>
</dbReference>
<dbReference type="EMBL" id="MDYQ01000011">
    <property type="protein sequence ID" value="PRP88402.1"/>
    <property type="molecule type" value="Genomic_DNA"/>
</dbReference>
<evidence type="ECO:0000256" key="7">
    <source>
        <dbReference type="SAM" id="MobiDB-lite"/>
    </source>
</evidence>
<sequence length="707" mass="78849">MRPTTRPTREQSESSSESEEEEEEDVSPDTTPVKVKVAPKKQIKKVVEEEESEEDEEDKENAEKASNKRPTASKKTALPKGYRAGLAKTRSQEQEVNGVTKKKTKRMQNERKEYIRMMRPGQVEKMSLSKTRSGQNMAVISGHATLGSLSQEKSPSIIVRRESPYNAEPPKEALASQYITPVDSFYVRSHGDVPLIDENVYRLKVSGLVDHELSLSLEELKSNRFQQTTLVAPLQCAGNRRAELNKIASLGEELPWSEQAISNGEWKGVTLKQILDLAGVKSSADAVEFVGLDQVKKEGQTHNYGSSIELDKAKGEEVILAYEMNGKPLTHAHGYPLRVVVAGYIGARSVKWLDSITLRTGPSQNFFQQKAYKMFPPDVVADNVNWDEGIPLSEASVTSVILEPREGEEVKKGTIHVKGYACGGSRKIVRVDLSVDNGNSWKQANLGEEVTEPKNKHGWTLWNIDVRVDVTGPLQLACRSFDSAWNTQPEEVKKLWNFKGYMNNAVHKINLMVKPLIVGWTRESRPRVYIASLCVHVQTDTPNLLYPPLSLGARGYGFIHTYGPLLHCLFFCRGTPVHTFRTQSPQTLSVYRSSKDFARTMSAGEIPKIILVEDDLVEEERSIPLPVSALDRLQLKAFSEMGNPCASNQTKSSTTTEKLFGPVVPKDTNLDPVPSVCPSVRPLRGKWSFSQHMAHTCTSIQPLNIAR</sequence>
<dbReference type="GO" id="GO:0005739">
    <property type="term" value="C:mitochondrion"/>
    <property type="evidence" value="ECO:0007669"/>
    <property type="project" value="TreeGrafter"/>
</dbReference>
<dbReference type="InterPro" id="IPR036374">
    <property type="entry name" value="OxRdtase_Mopterin-bd_sf"/>
</dbReference>
<dbReference type="GO" id="GO:0030151">
    <property type="term" value="F:molybdenum ion binding"/>
    <property type="evidence" value="ECO:0007669"/>
    <property type="project" value="InterPro"/>
</dbReference>
<evidence type="ECO:0000256" key="1">
    <source>
        <dbReference type="ARBA" id="ARBA00001924"/>
    </source>
</evidence>
<dbReference type="SUPFAM" id="SSF56524">
    <property type="entry name" value="Oxidoreductase molybdopterin-binding domain"/>
    <property type="match status" value="1"/>
</dbReference>
<evidence type="ECO:0000259" key="9">
    <source>
        <dbReference type="Pfam" id="PF03404"/>
    </source>
</evidence>
<keyword evidence="6" id="KW-0408">Iron</keyword>
<comment type="cofactor">
    <cofactor evidence="1">
        <name>Mo-molybdopterin</name>
        <dbReference type="ChEBI" id="CHEBI:71302"/>
    </cofactor>
</comment>
<evidence type="ECO:0000256" key="5">
    <source>
        <dbReference type="ARBA" id="ARBA00023002"/>
    </source>
</evidence>
<dbReference type="SUPFAM" id="SSF81296">
    <property type="entry name" value="E set domains"/>
    <property type="match status" value="1"/>
</dbReference>
<keyword evidence="3" id="KW-0349">Heme</keyword>
<feature type="domain" description="Moybdenum cofactor oxidoreductase dimerisation" evidence="9">
    <location>
        <begin position="394"/>
        <end position="512"/>
    </location>
</feature>
<dbReference type="Pfam" id="PF00174">
    <property type="entry name" value="Oxidored_molyb"/>
    <property type="match status" value="1"/>
</dbReference>
<dbReference type="InterPro" id="IPR022407">
    <property type="entry name" value="OxRdtase_Mopterin_BS"/>
</dbReference>
<feature type="compositionally biased region" description="Acidic residues" evidence="7">
    <location>
        <begin position="48"/>
        <end position="60"/>
    </location>
</feature>
<dbReference type="GO" id="GO:0043546">
    <property type="term" value="F:molybdopterin cofactor binding"/>
    <property type="evidence" value="ECO:0007669"/>
    <property type="project" value="InterPro"/>
</dbReference>
<evidence type="ECO:0000256" key="4">
    <source>
        <dbReference type="ARBA" id="ARBA00022723"/>
    </source>
</evidence>
<keyword evidence="5" id="KW-0560">Oxidoreductase</keyword>
<dbReference type="AlphaFoldDB" id="A0A2P6NWR2"/>